<dbReference type="RefSeq" id="WP_084296403.1">
    <property type="nucleotide sequence ID" value="NZ_BDLT01000035.1"/>
</dbReference>
<evidence type="ECO:0000313" key="3">
    <source>
        <dbReference type="Proteomes" id="UP001519538"/>
    </source>
</evidence>
<sequence length="131" mass="15274">MKFDELRLRFDLIDDEPSRKLCLSLAQAILGIRRHIEYMVSPESKPISRQEQVQWLRWMLSLCQEKGRQLIDEHPESRYLLLRVSILDEMTNEMLPNELEDESEREEATESSVTLPASEKPSSPEAGIDCE</sequence>
<protein>
    <submittedName>
        <fullName evidence="2">Uncharacterized protein</fullName>
    </submittedName>
</protein>
<dbReference type="EMBL" id="JABLUU010000061">
    <property type="protein sequence ID" value="MBT0677101.1"/>
    <property type="molecule type" value="Genomic_DNA"/>
</dbReference>
<dbReference type="Proteomes" id="UP001519538">
    <property type="component" value="Unassembled WGS sequence"/>
</dbReference>
<reference evidence="2 3" key="1">
    <citation type="journal article" date="2021" name="Astrobiology">
        <title>Bacterial Cellulose Retains Robustness but Its Synthesis Declines After Exposure to a Mars-Like Environment Simulated Outside the International Space Station.</title>
        <authorList>
            <person name="Orlovska I."/>
            <person name="Podolich O."/>
            <person name="Kukharenko O."/>
            <person name="Zaets I."/>
            <person name="Reva O."/>
            <person name="Khirunenko L."/>
            <person name="Zmejkoski D."/>
            <person name="Rogalsky S."/>
            <person name="Barh D."/>
            <person name="Tiwari S."/>
            <person name="Kumavath R."/>
            <person name="Goes-Neto A."/>
            <person name="Azevedo V."/>
            <person name="Brenig B."/>
            <person name="Ghosh P."/>
            <person name="de Vera J.P."/>
            <person name="Kozyrovska N."/>
        </authorList>
    </citation>
    <scope>NUCLEOTIDE SEQUENCE [LARGE SCALE GENOMIC DNA]</scope>
    <source>
        <strain evidence="2 3">IMBG 311</strain>
    </source>
</reference>
<evidence type="ECO:0000313" key="2">
    <source>
        <dbReference type="EMBL" id="MBT0677101.1"/>
    </source>
</evidence>
<evidence type="ECO:0000256" key="1">
    <source>
        <dbReference type="SAM" id="MobiDB-lite"/>
    </source>
</evidence>
<name>A0ABS5SS86_9PROT</name>
<proteinExistence type="predicted"/>
<keyword evidence="2" id="KW-0614">Plasmid</keyword>
<feature type="region of interest" description="Disordered" evidence="1">
    <location>
        <begin position="93"/>
        <end position="131"/>
    </location>
</feature>
<feature type="compositionally biased region" description="Acidic residues" evidence="1">
    <location>
        <begin position="98"/>
        <end position="109"/>
    </location>
</feature>
<dbReference type="GeneID" id="79189485"/>
<comment type="caution">
    <text evidence="2">The sequence shown here is derived from an EMBL/GenBank/DDBJ whole genome shotgun (WGS) entry which is preliminary data.</text>
</comment>
<organism evidence="2 3">
    <name type="scientific">Komagataeibacter oboediens</name>
    <dbReference type="NCBI Taxonomy" id="65958"/>
    <lineage>
        <taxon>Bacteria</taxon>
        <taxon>Pseudomonadati</taxon>
        <taxon>Pseudomonadota</taxon>
        <taxon>Alphaproteobacteria</taxon>
        <taxon>Acetobacterales</taxon>
        <taxon>Acetobacteraceae</taxon>
        <taxon>Komagataeibacter</taxon>
    </lineage>
</organism>
<accession>A0ABS5SS86</accession>
<keyword evidence="3" id="KW-1185">Reference proteome</keyword>
<geneLocation type="plasmid" evidence="2">
    <name>unnamed2</name>
</geneLocation>
<gene>
    <name evidence="2" type="ORF">HNO79_17260</name>
</gene>